<dbReference type="CDD" id="cd00831">
    <property type="entry name" value="CHS_like"/>
    <property type="match status" value="1"/>
</dbReference>
<dbReference type="PANTHER" id="PTHR11877:SF99">
    <property type="entry name" value="1,3,6,8-TETRAHYDROXYNAPHTHALENE SYNTHASE"/>
    <property type="match status" value="1"/>
</dbReference>
<evidence type="ECO:0000256" key="2">
    <source>
        <dbReference type="ARBA" id="ARBA00022679"/>
    </source>
</evidence>
<feature type="domain" description="Chalcone/stilbene synthase C-terminal" evidence="6">
    <location>
        <begin position="228"/>
        <end position="362"/>
    </location>
</feature>
<dbReference type="GO" id="GO:0016747">
    <property type="term" value="F:acyltransferase activity, transferring groups other than amino-acyl groups"/>
    <property type="evidence" value="ECO:0007669"/>
    <property type="project" value="InterPro"/>
</dbReference>
<dbReference type="InterPro" id="IPR012328">
    <property type="entry name" value="Chalcone/stilbene_synt_C"/>
</dbReference>
<keyword evidence="3" id="KW-0012">Acyltransferase</keyword>
<evidence type="ECO:0000256" key="4">
    <source>
        <dbReference type="PIRSR" id="PIRSR000451-1"/>
    </source>
</evidence>
<gene>
    <name evidence="7" type="ORF">PR017_01615</name>
</gene>
<evidence type="ECO:0000259" key="6">
    <source>
        <dbReference type="Pfam" id="PF02797"/>
    </source>
</evidence>
<evidence type="ECO:0000256" key="3">
    <source>
        <dbReference type="ARBA" id="ARBA00023315"/>
    </source>
</evidence>
<keyword evidence="2" id="KW-0808">Transferase</keyword>
<evidence type="ECO:0000313" key="8">
    <source>
        <dbReference type="Proteomes" id="UP000249499"/>
    </source>
</evidence>
<feature type="domain" description="Chalcone/stilbene synthase N-terminal" evidence="5">
    <location>
        <begin position="11"/>
        <end position="220"/>
    </location>
</feature>
<dbReference type="AlphaFoldDB" id="A0AAF1KW54"/>
<dbReference type="PANTHER" id="PTHR11877">
    <property type="entry name" value="HYDROXYMETHYLGLUTARYL-COA SYNTHASE"/>
    <property type="match status" value="1"/>
</dbReference>
<dbReference type="SUPFAM" id="SSF53901">
    <property type="entry name" value="Thiolase-like"/>
    <property type="match status" value="1"/>
</dbReference>
<dbReference type="Proteomes" id="UP000249499">
    <property type="component" value="Chromosome"/>
</dbReference>
<dbReference type="Pfam" id="PF02797">
    <property type="entry name" value="Chal_sti_synt_C"/>
    <property type="match status" value="1"/>
</dbReference>
<organism evidence="7 8">
    <name type="scientific">Rhizobium tumorigenes</name>
    <dbReference type="NCBI Taxonomy" id="2041385"/>
    <lineage>
        <taxon>Bacteria</taxon>
        <taxon>Pseudomonadati</taxon>
        <taxon>Pseudomonadota</taxon>
        <taxon>Alphaproteobacteria</taxon>
        <taxon>Hyphomicrobiales</taxon>
        <taxon>Rhizobiaceae</taxon>
        <taxon>Rhizobium/Agrobacterium group</taxon>
        <taxon>Rhizobium</taxon>
    </lineage>
</organism>
<keyword evidence="8" id="KW-1185">Reference proteome</keyword>
<dbReference type="InterPro" id="IPR016039">
    <property type="entry name" value="Thiolase-like"/>
</dbReference>
<evidence type="ECO:0000313" key="7">
    <source>
        <dbReference type="EMBL" id="WFR95874.1"/>
    </source>
</evidence>
<dbReference type="EMBL" id="CP117255">
    <property type="protein sequence ID" value="WFR95874.1"/>
    <property type="molecule type" value="Genomic_DNA"/>
</dbReference>
<dbReference type="Pfam" id="PF00195">
    <property type="entry name" value="Chal_sti_synt_N"/>
    <property type="match status" value="1"/>
</dbReference>
<dbReference type="InterPro" id="IPR011141">
    <property type="entry name" value="Polyketide_synthase_type-III"/>
</dbReference>
<comment type="similarity">
    <text evidence="1">Belongs to the thiolase-like superfamily. Chalcone/stilbene synthases family.</text>
</comment>
<dbReference type="RefSeq" id="WP_275113009.1">
    <property type="nucleotide sequence ID" value="NZ_CP117255.1"/>
</dbReference>
<dbReference type="Gene3D" id="3.40.47.10">
    <property type="match status" value="2"/>
</dbReference>
<name>A0AAF1KW54_9HYPH</name>
<dbReference type="KEGG" id="rtu:PR017_01615"/>
<sequence>MFSAVAREQRQRRQFLTDQVKLVGLAVATPEHIILQSEAKEMAARLFSDRYREFKPLSRVFDNAGITKRHSARPLSWFSEPHAWKDRLAAYAEVASTLFVEATTRALDHAGLTAADIDCIVTVSSTGFATPSLEARLAVQMGFRADIERVPVFGLGCAAGVSGFAIATRMARGRPGATVLFVAIELCSLSFRLDAPTKPNIIATALFGDGAAACILRAGPGGLAEVETTGEHLFPDTLGIMGWQIDDAGFGIILEQSLPPFAEAEVGPAIASILARSGLALSDIDRFICHPGGAKVLVALEATFGLEPGSLDHERAVIAEYGNMSSPTVLFVLERAIAAGLPERSAMVAMGPGFTASCVTLKRVA</sequence>
<protein>
    <submittedName>
        <fullName evidence="7">Type III polyketide synthase</fullName>
    </submittedName>
</protein>
<evidence type="ECO:0000256" key="1">
    <source>
        <dbReference type="ARBA" id="ARBA00005531"/>
    </source>
</evidence>
<proteinExistence type="inferred from homology"/>
<dbReference type="GO" id="GO:0030639">
    <property type="term" value="P:polyketide biosynthetic process"/>
    <property type="evidence" value="ECO:0007669"/>
    <property type="project" value="TreeGrafter"/>
</dbReference>
<evidence type="ECO:0000259" key="5">
    <source>
        <dbReference type="Pfam" id="PF00195"/>
    </source>
</evidence>
<reference evidence="8" key="2">
    <citation type="journal article" date="2023" name="MicrobiologyOpen">
        <title>Genomics of the tumorigenes clade of the family Rhizobiaceae and description of Rhizobium rhododendri sp. nov.</title>
        <authorList>
            <person name="Kuzmanovic N."/>
            <person name="diCenzo G.C."/>
            <person name="Bunk B."/>
            <person name="Sproeer C."/>
            <person name="Fruehling A."/>
            <person name="Neumann-Schaal M."/>
            <person name="Overmann J."/>
            <person name="Smalla K."/>
        </authorList>
    </citation>
    <scope>NUCLEOTIDE SEQUENCE [LARGE SCALE GENOMIC DNA]</scope>
    <source>
        <strain evidence="8">1078</strain>
    </source>
</reference>
<accession>A0AAF1KW54</accession>
<dbReference type="PIRSF" id="PIRSF000451">
    <property type="entry name" value="PKS_III"/>
    <property type="match status" value="1"/>
</dbReference>
<reference evidence="7 8" key="1">
    <citation type="journal article" date="2018" name="Sci. Rep.">
        <title>Rhizobium tumorigenes sp. nov., a novel plant tumorigenic bacterium isolated from cane gall tumors on thornless blackberry.</title>
        <authorList>
            <person name="Kuzmanovi N."/>
            <person name="Smalla K."/>
            <person name="Gronow S."/>
            <person name="PuBawska J."/>
        </authorList>
    </citation>
    <scope>NUCLEOTIDE SEQUENCE [LARGE SCALE GENOMIC DNA]</scope>
    <source>
        <strain evidence="7 8">1078</strain>
    </source>
</reference>
<feature type="active site" description="Acyl-thioester intermediate" evidence="4">
    <location>
        <position position="157"/>
    </location>
</feature>
<dbReference type="InterPro" id="IPR001099">
    <property type="entry name" value="Chalcone/stilbene_synt_N"/>
</dbReference>